<dbReference type="Proteomes" id="UP000005426">
    <property type="component" value="Unassembled WGS sequence"/>
</dbReference>
<sequence length="84" mass="9315">MAPAPPSPPLMMHPWTDCPKELSAATEFSPQRPDPVVEENRGFWSPFDGLKAPNNVPQNKHTDKGRTGQTDSLRRMQMLGGDSE</sequence>
<reference evidence="2 3" key="1">
    <citation type="journal article" date="2011" name="Genome Biol.">
        <title>Comparative genome sequence analysis underscores mycoparasitism as the ancestral life style of Trichoderma.</title>
        <authorList>
            <person name="Kubicek C.P."/>
            <person name="Herrera-Estrella A."/>
            <person name="Seidl-Seiboth V."/>
            <person name="Martinez D.A."/>
            <person name="Druzhinina I.S."/>
            <person name="Thon M."/>
            <person name="Zeilinger S."/>
            <person name="Casas-Flores S."/>
            <person name="Horwitz B.A."/>
            <person name="Mukherjee P.K."/>
            <person name="Mukherjee M."/>
            <person name="Kredics L."/>
            <person name="Alcaraz L.D."/>
            <person name="Aerts A."/>
            <person name="Antal Z."/>
            <person name="Atanasova L."/>
            <person name="Cervantes-Badillo M.G."/>
            <person name="Challacombe J."/>
            <person name="Chertkov O."/>
            <person name="McCluskey K."/>
            <person name="Coulpier F."/>
            <person name="Deshpande N."/>
            <person name="von Doehren H."/>
            <person name="Ebbole D.J."/>
            <person name="Esquivel-Naranjo E.U."/>
            <person name="Fekete E."/>
            <person name="Flipphi M."/>
            <person name="Glaser F."/>
            <person name="Gomez-Rodriguez E.Y."/>
            <person name="Gruber S."/>
            <person name="Han C."/>
            <person name="Henrissat B."/>
            <person name="Hermosa R."/>
            <person name="Hernandez-Onate M."/>
            <person name="Karaffa L."/>
            <person name="Kosti I."/>
            <person name="Le Crom S."/>
            <person name="Lindquist E."/>
            <person name="Lucas S."/>
            <person name="Luebeck M."/>
            <person name="Luebeck P.S."/>
            <person name="Margeot A."/>
            <person name="Metz B."/>
            <person name="Misra M."/>
            <person name="Nevalainen H."/>
            <person name="Omann M."/>
            <person name="Packer N."/>
            <person name="Perrone G."/>
            <person name="Uresti-Rivera E.E."/>
            <person name="Salamov A."/>
            <person name="Schmoll M."/>
            <person name="Seiboth B."/>
            <person name="Shapiro H."/>
            <person name="Sukno S."/>
            <person name="Tamayo-Ramos J.A."/>
            <person name="Tisch D."/>
            <person name="Wiest A."/>
            <person name="Wilkinson H.H."/>
            <person name="Zhang M."/>
            <person name="Coutinho P.M."/>
            <person name="Kenerley C.M."/>
            <person name="Monte E."/>
            <person name="Baker S.E."/>
            <person name="Grigoriev I.V."/>
        </authorList>
    </citation>
    <scope>NUCLEOTIDE SEQUENCE [LARGE SCALE GENOMIC DNA]</scope>
    <source>
        <strain evidence="3">ATCC 20476 / IMI 206040</strain>
    </source>
</reference>
<accession>G9NMR4</accession>
<evidence type="ECO:0000313" key="2">
    <source>
        <dbReference type="EMBL" id="EHK48194.1"/>
    </source>
</evidence>
<gene>
    <name evidence="2" type="ORF">TRIATDRAFT_316296</name>
</gene>
<proteinExistence type="predicted"/>
<dbReference type="OrthoDB" id="10660441at2759"/>
<protein>
    <submittedName>
        <fullName evidence="2">Uncharacterized protein</fullName>
    </submittedName>
</protein>
<keyword evidence="3" id="KW-1185">Reference proteome</keyword>
<evidence type="ECO:0000313" key="3">
    <source>
        <dbReference type="Proteomes" id="UP000005426"/>
    </source>
</evidence>
<name>G9NMR4_HYPAI</name>
<dbReference type="HOGENOM" id="CLU_2527750_0_0_1"/>
<dbReference type="EMBL" id="ABDG02000019">
    <property type="protein sequence ID" value="EHK48194.1"/>
    <property type="molecule type" value="Genomic_DNA"/>
</dbReference>
<dbReference type="AlphaFoldDB" id="G9NMR4"/>
<feature type="region of interest" description="Disordered" evidence="1">
    <location>
        <begin position="23"/>
        <end position="84"/>
    </location>
</feature>
<comment type="caution">
    <text evidence="2">The sequence shown here is derived from an EMBL/GenBank/DDBJ whole genome shotgun (WGS) entry which is preliminary data.</text>
</comment>
<evidence type="ECO:0000256" key="1">
    <source>
        <dbReference type="SAM" id="MobiDB-lite"/>
    </source>
</evidence>
<organism evidence="2 3">
    <name type="scientific">Hypocrea atroviridis (strain ATCC 20476 / IMI 206040)</name>
    <name type="common">Trichoderma atroviride</name>
    <dbReference type="NCBI Taxonomy" id="452589"/>
    <lineage>
        <taxon>Eukaryota</taxon>
        <taxon>Fungi</taxon>
        <taxon>Dikarya</taxon>
        <taxon>Ascomycota</taxon>
        <taxon>Pezizomycotina</taxon>
        <taxon>Sordariomycetes</taxon>
        <taxon>Hypocreomycetidae</taxon>
        <taxon>Hypocreales</taxon>
        <taxon>Hypocreaceae</taxon>
        <taxon>Trichoderma</taxon>
    </lineage>
</organism>